<dbReference type="Pfam" id="PF08281">
    <property type="entry name" value="Sigma70_r4_2"/>
    <property type="match status" value="1"/>
</dbReference>
<keyword evidence="9" id="KW-1185">Reference proteome</keyword>
<dbReference type="SUPFAM" id="SSF54427">
    <property type="entry name" value="NTF2-like"/>
    <property type="match status" value="1"/>
</dbReference>
<dbReference type="NCBIfam" id="TIGR02937">
    <property type="entry name" value="sigma70-ECF"/>
    <property type="match status" value="1"/>
</dbReference>
<dbReference type="GO" id="GO:0016987">
    <property type="term" value="F:sigma factor activity"/>
    <property type="evidence" value="ECO:0007669"/>
    <property type="project" value="UniProtKB-KW"/>
</dbReference>
<evidence type="ECO:0000313" key="8">
    <source>
        <dbReference type="EMBL" id="MTD55781.1"/>
    </source>
</evidence>
<dbReference type="Gene3D" id="1.10.1740.10">
    <property type="match status" value="1"/>
</dbReference>
<dbReference type="InterPro" id="IPR013324">
    <property type="entry name" value="RNA_pol_sigma_r3/r4-like"/>
</dbReference>
<dbReference type="GO" id="GO:0006352">
    <property type="term" value="P:DNA-templated transcription initiation"/>
    <property type="evidence" value="ECO:0007669"/>
    <property type="project" value="InterPro"/>
</dbReference>
<dbReference type="PANTHER" id="PTHR30173">
    <property type="entry name" value="SIGMA 19 FACTOR"/>
    <property type="match status" value="1"/>
</dbReference>
<dbReference type="InterPro" id="IPR007627">
    <property type="entry name" value="RNA_pol_sigma70_r2"/>
</dbReference>
<comment type="caution">
    <text evidence="8">The sequence shown here is derived from an EMBL/GenBank/DDBJ whole genome shotgun (WGS) entry which is preliminary data.</text>
</comment>
<dbReference type="Gene3D" id="3.10.450.50">
    <property type="match status" value="1"/>
</dbReference>
<evidence type="ECO:0000256" key="1">
    <source>
        <dbReference type="ARBA" id="ARBA00010641"/>
    </source>
</evidence>
<dbReference type="SUPFAM" id="SSF88946">
    <property type="entry name" value="Sigma2 domain of RNA polymerase sigma factors"/>
    <property type="match status" value="1"/>
</dbReference>
<sequence>MDEREFLAARFEEHRPHLRAVAYRMLGSVSEADDAVQEAWLRVDRDGGAGVHNLGGWLTTIVSRICLNILRARKAHREEPLGELSEPPDPRQAPEEEALLADSVGLALLVVLETLDPAERLAFVLHDLFAVPFDEIAGILGRSSAAARQLASRARRRVRGAPVPEREPRRTVVEAFLAAARGGDLDALVAVLDPDVVIHTGKTIVRGADAVAGGARAFARIAALAQPVLAGDTPAAIAYDDGGEAISVALFTIADGRVLALDIIDDPDRIAALELAPLDE</sequence>
<proteinExistence type="inferred from homology"/>
<organism evidence="8 9">
    <name type="scientific">Amycolatopsis pithecellobii</name>
    <dbReference type="NCBI Taxonomy" id="664692"/>
    <lineage>
        <taxon>Bacteria</taxon>
        <taxon>Bacillati</taxon>
        <taxon>Actinomycetota</taxon>
        <taxon>Actinomycetes</taxon>
        <taxon>Pseudonocardiales</taxon>
        <taxon>Pseudonocardiaceae</taxon>
        <taxon>Amycolatopsis</taxon>
    </lineage>
</organism>
<dbReference type="GO" id="GO:0003677">
    <property type="term" value="F:DNA binding"/>
    <property type="evidence" value="ECO:0007669"/>
    <property type="project" value="InterPro"/>
</dbReference>
<comment type="subunit">
    <text evidence="2">Interacts transiently with the RNA polymerase catalytic core formed by RpoA, RpoB, RpoC and RpoZ (2 alpha, 1 beta, 1 beta' and 1 omega subunit) to form the RNA polymerase holoenzyme that can initiate transcription.</text>
</comment>
<dbReference type="Gene3D" id="1.10.10.10">
    <property type="entry name" value="Winged helix-like DNA-binding domain superfamily/Winged helix DNA-binding domain"/>
    <property type="match status" value="1"/>
</dbReference>
<dbReference type="OrthoDB" id="3211555at2"/>
<dbReference type="PANTHER" id="PTHR30173:SF43">
    <property type="entry name" value="ECF RNA POLYMERASE SIGMA FACTOR SIGI-RELATED"/>
    <property type="match status" value="1"/>
</dbReference>
<dbReference type="SUPFAM" id="SSF88659">
    <property type="entry name" value="Sigma3 and sigma4 domains of RNA polymerase sigma factors"/>
    <property type="match status" value="1"/>
</dbReference>
<dbReference type="InterPro" id="IPR014284">
    <property type="entry name" value="RNA_pol_sigma-70_dom"/>
</dbReference>
<evidence type="ECO:0000256" key="5">
    <source>
        <dbReference type="ARBA" id="ARBA00023163"/>
    </source>
</evidence>
<dbReference type="InterPro" id="IPR036388">
    <property type="entry name" value="WH-like_DNA-bd_sf"/>
</dbReference>
<dbReference type="InterPro" id="IPR013249">
    <property type="entry name" value="RNA_pol_sigma70_r4_t2"/>
</dbReference>
<evidence type="ECO:0000259" key="6">
    <source>
        <dbReference type="Pfam" id="PF04542"/>
    </source>
</evidence>
<accession>A0A6N7Z575</accession>
<dbReference type="RefSeq" id="WP_154757980.1">
    <property type="nucleotide sequence ID" value="NZ_WMBA01000026.1"/>
</dbReference>
<evidence type="ECO:0000256" key="2">
    <source>
        <dbReference type="ARBA" id="ARBA00011344"/>
    </source>
</evidence>
<gene>
    <name evidence="8" type="ORF">GKO32_17630</name>
</gene>
<dbReference type="InterPro" id="IPR032710">
    <property type="entry name" value="NTF2-like_dom_sf"/>
</dbReference>
<dbReference type="EMBL" id="WMBA01000026">
    <property type="protein sequence ID" value="MTD55781.1"/>
    <property type="molecule type" value="Genomic_DNA"/>
</dbReference>
<evidence type="ECO:0000313" key="9">
    <source>
        <dbReference type="Proteomes" id="UP000440096"/>
    </source>
</evidence>
<feature type="domain" description="RNA polymerase sigma-70 region 2" evidence="6">
    <location>
        <begin position="11"/>
        <end position="74"/>
    </location>
</feature>
<protein>
    <submittedName>
        <fullName evidence="8">Sigma-70 family RNA polymerase sigma factor</fullName>
    </submittedName>
</protein>
<dbReference type="InterPro" id="IPR052704">
    <property type="entry name" value="ECF_Sigma-70_Domain"/>
</dbReference>
<evidence type="ECO:0000259" key="7">
    <source>
        <dbReference type="Pfam" id="PF08281"/>
    </source>
</evidence>
<dbReference type="Proteomes" id="UP000440096">
    <property type="component" value="Unassembled WGS sequence"/>
</dbReference>
<dbReference type="InterPro" id="IPR013325">
    <property type="entry name" value="RNA_pol_sigma_r2"/>
</dbReference>
<keyword evidence="5" id="KW-0804">Transcription</keyword>
<evidence type="ECO:0000256" key="3">
    <source>
        <dbReference type="ARBA" id="ARBA00023015"/>
    </source>
</evidence>
<name>A0A6N7Z575_9PSEU</name>
<feature type="domain" description="RNA polymerase sigma factor 70 region 4 type 2" evidence="7">
    <location>
        <begin position="107"/>
        <end position="157"/>
    </location>
</feature>
<comment type="similarity">
    <text evidence="1">Belongs to the sigma-70 factor family. ECF subfamily.</text>
</comment>
<keyword evidence="4" id="KW-0731">Sigma factor</keyword>
<keyword evidence="3" id="KW-0805">Transcription regulation</keyword>
<dbReference type="Pfam" id="PF04542">
    <property type="entry name" value="Sigma70_r2"/>
    <property type="match status" value="1"/>
</dbReference>
<dbReference type="AlphaFoldDB" id="A0A6N7Z575"/>
<reference evidence="8 9" key="1">
    <citation type="submission" date="2019-11" db="EMBL/GenBank/DDBJ databases">
        <title>Draft genome of Amycolatopsis RM579.</title>
        <authorList>
            <person name="Duangmal K."/>
            <person name="Mingma R."/>
        </authorList>
    </citation>
    <scope>NUCLEOTIDE SEQUENCE [LARGE SCALE GENOMIC DNA]</scope>
    <source>
        <strain evidence="8 9">RM579</strain>
    </source>
</reference>
<evidence type="ECO:0000256" key="4">
    <source>
        <dbReference type="ARBA" id="ARBA00023082"/>
    </source>
</evidence>